<sequence>MSMPQAPSLLCFGQGSRHSVSGRRVAPSRRTWSSRAPLTTPRSTMKRSYSCQNVFVKRELASLTSGSAAPVRSCQMAQNTRLETPLALKRPSNHKDLCINPRVRVER</sequence>
<name>A0ABN9UCT2_9DINO</name>
<reference evidence="2" key="1">
    <citation type="submission" date="2023-10" db="EMBL/GenBank/DDBJ databases">
        <authorList>
            <person name="Chen Y."/>
            <person name="Shah S."/>
            <person name="Dougan E. K."/>
            <person name="Thang M."/>
            <person name="Chan C."/>
        </authorList>
    </citation>
    <scope>NUCLEOTIDE SEQUENCE [LARGE SCALE GENOMIC DNA]</scope>
</reference>
<evidence type="ECO:0000313" key="3">
    <source>
        <dbReference type="Proteomes" id="UP001189429"/>
    </source>
</evidence>
<evidence type="ECO:0008006" key="4">
    <source>
        <dbReference type="Google" id="ProtNLM"/>
    </source>
</evidence>
<dbReference type="EMBL" id="CAUYUJ010015671">
    <property type="protein sequence ID" value="CAK0856815.1"/>
    <property type="molecule type" value="Genomic_DNA"/>
</dbReference>
<proteinExistence type="predicted"/>
<evidence type="ECO:0000256" key="1">
    <source>
        <dbReference type="SAM" id="MobiDB-lite"/>
    </source>
</evidence>
<evidence type="ECO:0000313" key="2">
    <source>
        <dbReference type="EMBL" id="CAK0856815.1"/>
    </source>
</evidence>
<gene>
    <name evidence="2" type="ORF">PCOR1329_LOCUS47088</name>
</gene>
<accession>A0ABN9UCT2</accession>
<feature type="compositionally biased region" description="Polar residues" evidence="1">
    <location>
        <begin position="30"/>
        <end position="44"/>
    </location>
</feature>
<dbReference type="Proteomes" id="UP001189429">
    <property type="component" value="Unassembled WGS sequence"/>
</dbReference>
<feature type="region of interest" description="Disordered" evidence="1">
    <location>
        <begin position="12"/>
        <end position="44"/>
    </location>
</feature>
<keyword evidence="3" id="KW-1185">Reference proteome</keyword>
<organism evidence="2 3">
    <name type="scientific">Prorocentrum cordatum</name>
    <dbReference type="NCBI Taxonomy" id="2364126"/>
    <lineage>
        <taxon>Eukaryota</taxon>
        <taxon>Sar</taxon>
        <taxon>Alveolata</taxon>
        <taxon>Dinophyceae</taxon>
        <taxon>Prorocentrales</taxon>
        <taxon>Prorocentraceae</taxon>
        <taxon>Prorocentrum</taxon>
    </lineage>
</organism>
<comment type="caution">
    <text evidence="2">The sequence shown here is derived from an EMBL/GenBank/DDBJ whole genome shotgun (WGS) entry which is preliminary data.</text>
</comment>
<protein>
    <recommendedName>
        <fullName evidence="4">Peptide deformylase</fullName>
    </recommendedName>
</protein>